<reference evidence="1" key="2">
    <citation type="journal article" date="2007" name="Science">
        <title>Draft genome sequence of the sexually transmitted pathogen Trichomonas vaginalis.</title>
        <authorList>
            <person name="Carlton J.M."/>
            <person name="Hirt R.P."/>
            <person name="Silva J.C."/>
            <person name="Delcher A.L."/>
            <person name="Schatz M."/>
            <person name="Zhao Q."/>
            <person name="Wortman J.R."/>
            <person name="Bidwell S.L."/>
            <person name="Alsmark U.C.M."/>
            <person name="Besteiro S."/>
            <person name="Sicheritz-Ponten T."/>
            <person name="Noel C.J."/>
            <person name="Dacks J.B."/>
            <person name="Foster P.G."/>
            <person name="Simillion C."/>
            <person name="Van de Peer Y."/>
            <person name="Miranda-Saavedra D."/>
            <person name="Barton G.J."/>
            <person name="Westrop G.D."/>
            <person name="Mueller S."/>
            <person name="Dessi D."/>
            <person name="Fiori P.L."/>
            <person name="Ren Q."/>
            <person name="Paulsen I."/>
            <person name="Zhang H."/>
            <person name="Bastida-Corcuera F.D."/>
            <person name="Simoes-Barbosa A."/>
            <person name="Brown M.T."/>
            <person name="Hayes R.D."/>
            <person name="Mukherjee M."/>
            <person name="Okumura C.Y."/>
            <person name="Schneider R."/>
            <person name="Smith A.J."/>
            <person name="Vanacova S."/>
            <person name="Villalvazo M."/>
            <person name="Haas B.J."/>
            <person name="Pertea M."/>
            <person name="Feldblyum T.V."/>
            <person name="Utterback T.R."/>
            <person name="Shu C.L."/>
            <person name="Osoegawa K."/>
            <person name="de Jong P.J."/>
            <person name="Hrdy I."/>
            <person name="Horvathova L."/>
            <person name="Zubacova Z."/>
            <person name="Dolezal P."/>
            <person name="Malik S.B."/>
            <person name="Logsdon J.M. Jr."/>
            <person name="Henze K."/>
            <person name="Gupta A."/>
            <person name="Wang C.C."/>
            <person name="Dunne R.L."/>
            <person name="Upcroft J.A."/>
            <person name="Upcroft P."/>
            <person name="White O."/>
            <person name="Salzberg S.L."/>
            <person name="Tang P."/>
            <person name="Chiu C.-H."/>
            <person name="Lee Y.-S."/>
            <person name="Embley T.M."/>
            <person name="Coombs G.H."/>
            <person name="Mottram J.C."/>
            <person name="Tachezy J."/>
            <person name="Fraser-Liggett C.M."/>
            <person name="Johnson P.J."/>
        </authorList>
    </citation>
    <scope>NUCLEOTIDE SEQUENCE [LARGE SCALE GENOMIC DNA]</scope>
    <source>
        <strain evidence="1">G3</strain>
    </source>
</reference>
<dbReference type="EMBL" id="DS113181">
    <property type="protein sequence ID" value="EAY22861.1"/>
    <property type="molecule type" value="Genomic_DNA"/>
</dbReference>
<dbReference type="AlphaFoldDB" id="A2D9K5"/>
<dbReference type="KEGG" id="tva:5468420"/>
<proteinExistence type="predicted"/>
<dbReference type="Proteomes" id="UP000001542">
    <property type="component" value="Unassembled WGS sequence"/>
</dbReference>
<protein>
    <recommendedName>
        <fullName evidence="3">Bromo domain-containing protein</fullName>
    </recommendedName>
</protein>
<dbReference type="SMR" id="A2D9K5"/>
<accession>A2D9K5</accession>
<organism evidence="1 2">
    <name type="scientific">Trichomonas vaginalis (strain ATCC PRA-98 / G3)</name>
    <dbReference type="NCBI Taxonomy" id="412133"/>
    <lineage>
        <taxon>Eukaryota</taxon>
        <taxon>Metamonada</taxon>
        <taxon>Parabasalia</taxon>
        <taxon>Trichomonadida</taxon>
        <taxon>Trichomonadidae</taxon>
        <taxon>Trichomonas</taxon>
    </lineage>
</organism>
<evidence type="ECO:0008006" key="3">
    <source>
        <dbReference type="Google" id="ProtNLM"/>
    </source>
</evidence>
<dbReference type="RefSeq" id="XP_001583847.1">
    <property type="nucleotide sequence ID" value="XM_001583797.1"/>
</dbReference>
<gene>
    <name evidence="1" type="ORF">TVAG_076080</name>
</gene>
<evidence type="ECO:0000313" key="2">
    <source>
        <dbReference type="Proteomes" id="UP000001542"/>
    </source>
</evidence>
<dbReference type="VEuPathDB" id="TrichDB:TVAG_076080"/>
<reference evidence="1" key="1">
    <citation type="submission" date="2006-10" db="EMBL/GenBank/DDBJ databases">
        <authorList>
            <person name="Amadeo P."/>
            <person name="Zhao Q."/>
            <person name="Wortman J."/>
            <person name="Fraser-Liggett C."/>
            <person name="Carlton J."/>
        </authorList>
    </citation>
    <scope>NUCLEOTIDE SEQUENCE</scope>
    <source>
        <strain evidence="1">G3</strain>
    </source>
</reference>
<name>A2D9K5_TRIV3</name>
<sequence>MDNPLIIKCIELVNKYEDNYLWKYFAENPKFFDSNNNGRISEKLISNLSQNKYNSAKNFKDDLIHYFNSLEQTQQMTDLEQNSLKYLRKQINSDISSIEPLSVQQWLELWPNLYNNLIDKISKSEILSNRPQLPTINNSNMPVAIDKSKLFSLKKLIIAGLDDNEKQIVFNLIKALEFPSEQDSASISIDLLNISSETYFALISYLKRVKSKKNSDILGSKR</sequence>
<keyword evidence="2" id="KW-1185">Reference proteome</keyword>
<dbReference type="VEuPathDB" id="TrichDB:TVAGG3_0293050"/>
<dbReference type="InParanoid" id="A2D9K5"/>
<evidence type="ECO:0000313" key="1">
    <source>
        <dbReference type="EMBL" id="EAY22861.1"/>
    </source>
</evidence>